<dbReference type="Gramene" id="ERM96464">
    <property type="protein sequence ID" value="ERM96464"/>
    <property type="gene ID" value="AMTR_s00001p00256810"/>
</dbReference>
<dbReference type="Proteomes" id="UP000017836">
    <property type="component" value="Unassembled WGS sequence"/>
</dbReference>
<dbReference type="EMBL" id="KI397142">
    <property type="protein sequence ID" value="ERM96464.1"/>
    <property type="molecule type" value="Genomic_DNA"/>
</dbReference>
<feature type="region of interest" description="Disordered" evidence="1">
    <location>
        <begin position="1"/>
        <end position="75"/>
    </location>
</feature>
<accession>W1NME8</accession>
<reference evidence="3" key="1">
    <citation type="journal article" date="2013" name="Science">
        <title>The Amborella genome and the evolution of flowering plants.</title>
        <authorList>
            <consortium name="Amborella Genome Project"/>
        </authorList>
    </citation>
    <scope>NUCLEOTIDE SEQUENCE [LARGE SCALE GENOMIC DNA]</scope>
</reference>
<sequence>MSARKCSSSGFNMGGSVKSPPVSQGTGEEFFDSSSNRSCHDPSGSGVSDNVFGRSPIFSSTMESGSSSGYDHFCH</sequence>
<gene>
    <name evidence="2" type="ORF">AMTR_s00001p00256810</name>
</gene>
<protein>
    <submittedName>
        <fullName evidence="2">Uncharacterized protein</fullName>
    </submittedName>
</protein>
<dbReference type="HOGENOM" id="CLU_2674358_0_0_1"/>
<feature type="compositionally biased region" description="Polar residues" evidence="1">
    <location>
        <begin position="1"/>
        <end position="11"/>
    </location>
</feature>
<evidence type="ECO:0000313" key="2">
    <source>
        <dbReference type="EMBL" id="ERM96464.1"/>
    </source>
</evidence>
<proteinExistence type="predicted"/>
<evidence type="ECO:0000256" key="1">
    <source>
        <dbReference type="SAM" id="MobiDB-lite"/>
    </source>
</evidence>
<keyword evidence="3" id="KW-1185">Reference proteome</keyword>
<feature type="compositionally biased region" description="Polar residues" evidence="1">
    <location>
        <begin position="21"/>
        <end position="37"/>
    </location>
</feature>
<evidence type="ECO:0000313" key="3">
    <source>
        <dbReference type="Proteomes" id="UP000017836"/>
    </source>
</evidence>
<feature type="compositionally biased region" description="Low complexity" evidence="1">
    <location>
        <begin position="59"/>
        <end position="68"/>
    </location>
</feature>
<organism evidence="2 3">
    <name type="scientific">Amborella trichopoda</name>
    <dbReference type="NCBI Taxonomy" id="13333"/>
    <lineage>
        <taxon>Eukaryota</taxon>
        <taxon>Viridiplantae</taxon>
        <taxon>Streptophyta</taxon>
        <taxon>Embryophyta</taxon>
        <taxon>Tracheophyta</taxon>
        <taxon>Spermatophyta</taxon>
        <taxon>Magnoliopsida</taxon>
        <taxon>Amborellales</taxon>
        <taxon>Amborellaceae</taxon>
        <taxon>Amborella</taxon>
    </lineage>
</organism>
<dbReference type="AlphaFoldDB" id="W1NME8"/>
<name>W1NME8_AMBTC</name>